<dbReference type="InterPro" id="IPR003599">
    <property type="entry name" value="Ig_sub"/>
</dbReference>
<dbReference type="OrthoDB" id="9899013at2759"/>
<proteinExistence type="predicted"/>
<protein>
    <submittedName>
        <fullName evidence="4">CD7 molecule</fullName>
    </submittedName>
</protein>
<name>A0A8C4K157_DRONO</name>
<evidence type="ECO:0000256" key="1">
    <source>
        <dbReference type="SAM" id="Phobius"/>
    </source>
</evidence>
<dbReference type="GO" id="GO:0002250">
    <property type="term" value="P:adaptive immune response"/>
    <property type="evidence" value="ECO:0007669"/>
    <property type="project" value="InterPro"/>
</dbReference>
<keyword evidence="1" id="KW-1133">Transmembrane helix</keyword>
<evidence type="ECO:0000256" key="2">
    <source>
        <dbReference type="SAM" id="SignalP"/>
    </source>
</evidence>
<dbReference type="InterPro" id="IPR013106">
    <property type="entry name" value="Ig_V-set"/>
</dbReference>
<evidence type="ECO:0000313" key="5">
    <source>
        <dbReference type="Proteomes" id="UP000694423"/>
    </source>
</evidence>
<dbReference type="SUPFAM" id="SSF48726">
    <property type="entry name" value="Immunoglobulin"/>
    <property type="match status" value="2"/>
</dbReference>
<dbReference type="InterPro" id="IPR013783">
    <property type="entry name" value="Ig-like_fold"/>
</dbReference>
<evidence type="ECO:0000313" key="4">
    <source>
        <dbReference type="Ensembl" id="ENSDNVP00000017515.1"/>
    </source>
</evidence>
<dbReference type="GO" id="GO:0016020">
    <property type="term" value="C:membrane"/>
    <property type="evidence" value="ECO:0007669"/>
    <property type="project" value="InterPro"/>
</dbReference>
<feature type="transmembrane region" description="Helical" evidence="1">
    <location>
        <begin position="270"/>
        <end position="292"/>
    </location>
</feature>
<keyword evidence="1" id="KW-0472">Membrane</keyword>
<evidence type="ECO:0000259" key="3">
    <source>
        <dbReference type="SMART" id="SM00409"/>
    </source>
</evidence>
<dbReference type="InterPro" id="IPR039090">
    <property type="entry name" value="CD7"/>
</dbReference>
<sequence length="328" mass="37039">MLWTLPLSTTALFFLLLLCFPGLNGEENEFLGHSPGFISAWEGDSISITCPMENSENEEGTYLRTSIRPTNVLYLSRQNTSFILPALADRINYSNKGKNLRIALHNVQKNDSDIYLCTKFIKKGNYIKLDGKRTMVVVRAKDNGVVEQSPPSLSVQQGQSISITCSLKSSDEEGIFLLKTHMKPESVLYVSKQNTSTIFPAFANRLQYAKQEKTLVIILHNLQPIDSDVYMCVGVFNSSTFLSLNGSGTMVLVKDAEMEQTGCSNNSWDFYALIMVVVLLFSALVCCVFYHVDIKKYFQKRKLNAVYEDMSFSSRHNTLVRRNTYCNN</sequence>
<dbReference type="Gene3D" id="2.60.40.10">
    <property type="entry name" value="Immunoglobulins"/>
    <property type="match status" value="2"/>
</dbReference>
<gene>
    <name evidence="4" type="primary">CD7</name>
</gene>
<accession>A0A8C4K157</accession>
<feature type="signal peptide" evidence="2">
    <location>
        <begin position="1"/>
        <end position="25"/>
    </location>
</feature>
<dbReference type="AlphaFoldDB" id="A0A8C4K157"/>
<dbReference type="Ensembl" id="ENSDNVT00000021048.1">
    <property type="protein sequence ID" value="ENSDNVP00000017515.1"/>
    <property type="gene ID" value="ENSDNVG00000012246.1"/>
</dbReference>
<keyword evidence="2" id="KW-0732">Signal</keyword>
<dbReference type="GO" id="GO:0038023">
    <property type="term" value="F:signaling receptor activity"/>
    <property type="evidence" value="ECO:0007669"/>
    <property type="project" value="InterPro"/>
</dbReference>
<dbReference type="CDD" id="cd00099">
    <property type="entry name" value="IgV"/>
    <property type="match status" value="1"/>
</dbReference>
<keyword evidence="5" id="KW-1185">Reference proteome</keyword>
<reference evidence="4" key="1">
    <citation type="submission" date="2025-08" db="UniProtKB">
        <authorList>
            <consortium name="Ensembl"/>
        </authorList>
    </citation>
    <scope>IDENTIFICATION</scope>
</reference>
<dbReference type="PANTHER" id="PTHR15343">
    <property type="entry name" value="CD7"/>
    <property type="match status" value="1"/>
</dbReference>
<dbReference type="Pfam" id="PF07686">
    <property type="entry name" value="V-set"/>
    <property type="match status" value="1"/>
</dbReference>
<feature type="chain" id="PRO_5034423810" evidence="2">
    <location>
        <begin position="26"/>
        <end position="328"/>
    </location>
</feature>
<reference evidence="4" key="2">
    <citation type="submission" date="2025-09" db="UniProtKB">
        <authorList>
            <consortium name="Ensembl"/>
        </authorList>
    </citation>
    <scope>IDENTIFICATION</scope>
</reference>
<dbReference type="PANTHER" id="PTHR15343:SF0">
    <property type="entry name" value="T-CELL ANTIGEN CD7"/>
    <property type="match status" value="1"/>
</dbReference>
<feature type="domain" description="Immunoglobulin" evidence="3">
    <location>
        <begin position="150"/>
        <end position="254"/>
    </location>
</feature>
<keyword evidence="1" id="KW-0812">Transmembrane</keyword>
<dbReference type="Proteomes" id="UP000694423">
    <property type="component" value="Unplaced"/>
</dbReference>
<dbReference type="SMART" id="SM00409">
    <property type="entry name" value="IG"/>
    <property type="match status" value="2"/>
</dbReference>
<organism evidence="4 5">
    <name type="scientific">Dromaius novaehollandiae</name>
    <name type="common">Emu</name>
    <dbReference type="NCBI Taxonomy" id="8790"/>
    <lineage>
        <taxon>Eukaryota</taxon>
        <taxon>Metazoa</taxon>
        <taxon>Chordata</taxon>
        <taxon>Craniata</taxon>
        <taxon>Vertebrata</taxon>
        <taxon>Euteleostomi</taxon>
        <taxon>Archelosauria</taxon>
        <taxon>Archosauria</taxon>
        <taxon>Dinosauria</taxon>
        <taxon>Saurischia</taxon>
        <taxon>Theropoda</taxon>
        <taxon>Coelurosauria</taxon>
        <taxon>Aves</taxon>
        <taxon>Palaeognathae</taxon>
        <taxon>Casuariiformes</taxon>
        <taxon>Dromaiidae</taxon>
        <taxon>Dromaius</taxon>
    </lineage>
</organism>
<feature type="domain" description="Immunoglobulin" evidence="3">
    <location>
        <begin position="35"/>
        <end position="139"/>
    </location>
</feature>
<dbReference type="InterPro" id="IPR036179">
    <property type="entry name" value="Ig-like_dom_sf"/>
</dbReference>